<dbReference type="OMA" id="FIICHAR"/>
<dbReference type="AlphaFoldDB" id="A0A438G1Z2"/>
<evidence type="ECO:0008006" key="6">
    <source>
        <dbReference type="Google" id="ProtNLM"/>
    </source>
</evidence>
<dbReference type="PANTHER" id="PTHR37177">
    <property type="entry name" value="PROTEIN PSY1"/>
    <property type="match status" value="1"/>
</dbReference>
<name>A0A438G1Z2_VITVI</name>
<dbReference type="EMBL" id="QGNW01001074">
    <property type="protein sequence ID" value="RVW56576.1"/>
    <property type="molecule type" value="Genomic_DNA"/>
</dbReference>
<evidence type="ECO:0000256" key="1">
    <source>
        <dbReference type="SAM" id="MobiDB-lite"/>
    </source>
</evidence>
<dbReference type="PANTHER" id="PTHR37177:SF4">
    <property type="entry name" value="PROTEIN PSY1"/>
    <property type="match status" value="1"/>
</dbReference>
<dbReference type="OrthoDB" id="1877702at2759"/>
<dbReference type="Proteomes" id="UP000288805">
    <property type="component" value="Unassembled WGS sequence"/>
</dbReference>
<evidence type="ECO:0000313" key="3">
    <source>
        <dbReference type="EMBL" id="RVW56576.1"/>
    </source>
</evidence>
<feature type="signal peptide" evidence="2">
    <location>
        <begin position="1"/>
        <end position="21"/>
    </location>
</feature>
<dbReference type="InterPro" id="IPR034430">
    <property type="entry name" value="PSY"/>
</dbReference>
<protein>
    <recommendedName>
        <fullName evidence="6">Protein PSY3</fullName>
    </recommendedName>
</protein>
<feature type="region of interest" description="Disordered" evidence="1">
    <location>
        <begin position="43"/>
        <end position="77"/>
    </location>
</feature>
<evidence type="ECO:0000313" key="5">
    <source>
        <dbReference type="Proteomes" id="UP000288805"/>
    </source>
</evidence>
<evidence type="ECO:0000313" key="4">
    <source>
        <dbReference type="EMBL" id="RVW66230.1"/>
    </source>
</evidence>
<reference evidence="4 5" key="1">
    <citation type="journal article" date="2018" name="PLoS Genet.">
        <title>Population sequencing reveals clonal diversity and ancestral inbreeding in the grapevine cultivar Chardonnay.</title>
        <authorList>
            <person name="Roach M.J."/>
            <person name="Johnson D.L."/>
            <person name="Bohlmann J."/>
            <person name="van Vuuren H.J."/>
            <person name="Jones S.J."/>
            <person name="Pretorius I.S."/>
            <person name="Schmidt S.A."/>
            <person name="Borneman A.R."/>
        </authorList>
    </citation>
    <scope>NUCLEOTIDE SEQUENCE [LARGE SCALE GENOMIC DNA]</scope>
    <source>
        <strain evidence="5">cv. Chardonnay</strain>
        <strain evidence="4">I10V1</strain>
        <tissue evidence="4">Leaf</tissue>
    </source>
</reference>
<dbReference type="EMBL" id="QGNW01000683">
    <property type="protein sequence ID" value="RVW66230.1"/>
    <property type="molecule type" value="Genomic_DNA"/>
</dbReference>
<keyword evidence="2" id="KW-0732">Signal</keyword>
<sequence length="77" mass="8375">MGFGNRLWWCVFFASFLICTARNTLIFPVDEEAAGAVGRRLKAVSTDDYSDPSANKGHDPRNRIGGGGWKGRDSSAP</sequence>
<evidence type="ECO:0000256" key="2">
    <source>
        <dbReference type="SAM" id="SignalP"/>
    </source>
</evidence>
<accession>A0A438G1Z2</accession>
<organism evidence="4 5">
    <name type="scientific">Vitis vinifera</name>
    <name type="common">Grape</name>
    <dbReference type="NCBI Taxonomy" id="29760"/>
    <lineage>
        <taxon>Eukaryota</taxon>
        <taxon>Viridiplantae</taxon>
        <taxon>Streptophyta</taxon>
        <taxon>Embryophyta</taxon>
        <taxon>Tracheophyta</taxon>
        <taxon>Spermatophyta</taxon>
        <taxon>Magnoliopsida</taxon>
        <taxon>eudicotyledons</taxon>
        <taxon>Gunneridae</taxon>
        <taxon>Pentapetalae</taxon>
        <taxon>rosids</taxon>
        <taxon>Vitales</taxon>
        <taxon>Vitaceae</taxon>
        <taxon>Viteae</taxon>
        <taxon>Vitis</taxon>
    </lineage>
</organism>
<feature type="chain" id="PRO_5038237747" description="Protein PSY3" evidence="2">
    <location>
        <begin position="22"/>
        <end position="77"/>
    </location>
</feature>
<dbReference type="KEGG" id="vvi:100250230"/>
<comment type="caution">
    <text evidence="4">The sequence shown here is derived from an EMBL/GenBank/DDBJ whole genome shotgun (WGS) entry which is preliminary data.</text>
</comment>
<gene>
    <name evidence="4" type="ORF">CK203_047397</name>
    <name evidence="3" type="ORF">CK203_086744</name>
</gene>
<proteinExistence type="predicted"/>